<gene>
    <name evidence="1" type="ORF">NQ318_004195</name>
</gene>
<evidence type="ECO:0000313" key="1">
    <source>
        <dbReference type="EMBL" id="KAJ8946306.1"/>
    </source>
</evidence>
<comment type="caution">
    <text evidence="1">The sequence shown here is derived from an EMBL/GenBank/DDBJ whole genome shotgun (WGS) entry which is preliminary data.</text>
</comment>
<proteinExistence type="predicted"/>
<sequence>MNESPSEVKVAKVKSKRPKAYKSYEDEITTLYNAKVTVRPSGEVLVKRIRKKSKIRNDNVITDEDLINDNK</sequence>
<dbReference type="EMBL" id="JAPWTK010000189">
    <property type="protein sequence ID" value="KAJ8946306.1"/>
    <property type="molecule type" value="Genomic_DNA"/>
</dbReference>
<evidence type="ECO:0000313" key="2">
    <source>
        <dbReference type="Proteomes" id="UP001162162"/>
    </source>
</evidence>
<reference evidence="1" key="1">
    <citation type="journal article" date="2023" name="Insect Mol. Biol.">
        <title>Genome sequencing provides insights into the evolution of gene families encoding plant cell wall-degrading enzymes in longhorned beetles.</title>
        <authorList>
            <person name="Shin N.R."/>
            <person name="Okamura Y."/>
            <person name="Kirsch R."/>
            <person name="Pauchet Y."/>
        </authorList>
    </citation>
    <scope>NUCLEOTIDE SEQUENCE</scope>
    <source>
        <strain evidence="1">AMC_N1</strain>
    </source>
</reference>
<protein>
    <submittedName>
        <fullName evidence="1">Uncharacterized protein</fullName>
    </submittedName>
</protein>
<dbReference type="Proteomes" id="UP001162162">
    <property type="component" value="Unassembled WGS sequence"/>
</dbReference>
<dbReference type="AlphaFoldDB" id="A0AAV8Y672"/>
<organism evidence="1 2">
    <name type="scientific">Aromia moschata</name>
    <dbReference type="NCBI Taxonomy" id="1265417"/>
    <lineage>
        <taxon>Eukaryota</taxon>
        <taxon>Metazoa</taxon>
        <taxon>Ecdysozoa</taxon>
        <taxon>Arthropoda</taxon>
        <taxon>Hexapoda</taxon>
        <taxon>Insecta</taxon>
        <taxon>Pterygota</taxon>
        <taxon>Neoptera</taxon>
        <taxon>Endopterygota</taxon>
        <taxon>Coleoptera</taxon>
        <taxon>Polyphaga</taxon>
        <taxon>Cucujiformia</taxon>
        <taxon>Chrysomeloidea</taxon>
        <taxon>Cerambycidae</taxon>
        <taxon>Cerambycinae</taxon>
        <taxon>Callichromatini</taxon>
        <taxon>Aromia</taxon>
    </lineage>
</organism>
<keyword evidence="2" id="KW-1185">Reference proteome</keyword>
<accession>A0AAV8Y672</accession>
<name>A0AAV8Y672_9CUCU</name>